<proteinExistence type="inferred from homology"/>
<evidence type="ECO:0000256" key="5">
    <source>
        <dbReference type="ARBA" id="ARBA00038359"/>
    </source>
</evidence>
<dbReference type="GO" id="GO:0016020">
    <property type="term" value="C:membrane"/>
    <property type="evidence" value="ECO:0007669"/>
    <property type="project" value="UniProtKB-SubCell"/>
</dbReference>
<keyword evidence="10" id="KW-1185">Reference proteome</keyword>
<dbReference type="OrthoDB" id="3529975at2759"/>
<reference evidence="9 10" key="1">
    <citation type="journal article" date="2018" name="IMA Fungus">
        <title>IMA Genome-F 9: Draft genome sequence of Annulohypoxylon stygium, Aspergillus mulundensis, Berkeleyomyces basicola (syn. Thielaviopsis basicola), Ceratocystis smalleyi, two Cercospora beticola strains, Coleophoma cylindrospora, Fusarium fracticaudum, Phialophora cf. hyalina, and Morchella septimelata.</title>
        <authorList>
            <person name="Wingfield B.D."/>
            <person name="Bills G.F."/>
            <person name="Dong Y."/>
            <person name="Huang W."/>
            <person name="Nel W.J."/>
            <person name="Swalarsk-Parry B.S."/>
            <person name="Vaghefi N."/>
            <person name="Wilken P.M."/>
            <person name="An Z."/>
            <person name="de Beer Z.W."/>
            <person name="De Vos L."/>
            <person name="Chen L."/>
            <person name="Duong T.A."/>
            <person name="Gao Y."/>
            <person name="Hammerbacher A."/>
            <person name="Kikkert J.R."/>
            <person name="Li Y."/>
            <person name="Li H."/>
            <person name="Li K."/>
            <person name="Li Q."/>
            <person name="Liu X."/>
            <person name="Ma X."/>
            <person name="Naidoo K."/>
            <person name="Pethybridge S.J."/>
            <person name="Sun J."/>
            <person name="Steenkamp E.T."/>
            <person name="van der Nest M.A."/>
            <person name="van Wyk S."/>
            <person name="Wingfield M.J."/>
            <person name="Xiong C."/>
            <person name="Yue Q."/>
            <person name="Zhang X."/>
        </authorList>
    </citation>
    <scope>NUCLEOTIDE SEQUENCE [LARGE SCALE GENOMIC DNA]</scope>
    <source>
        <strain evidence="9 10">BP5796</strain>
    </source>
</reference>
<dbReference type="PANTHER" id="PTHR33048">
    <property type="entry name" value="PTH11-LIKE INTEGRAL MEMBRANE PROTEIN (AFU_ORTHOLOGUE AFUA_5G11245)"/>
    <property type="match status" value="1"/>
</dbReference>
<feature type="region of interest" description="Disordered" evidence="6">
    <location>
        <begin position="143"/>
        <end position="163"/>
    </location>
</feature>
<dbReference type="Proteomes" id="UP000256328">
    <property type="component" value="Unassembled WGS sequence"/>
</dbReference>
<dbReference type="InterPro" id="IPR049326">
    <property type="entry name" value="Rhodopsin_dom_fungi"/>
</dbReference>
<keyword evidence="2 7" id="KW-0812">Transmembrane</keyword>
<dbReference type="EMBL" id="PDLN01000003">
    <property type="protein sequence ID" value="RDW91175.1"/>
    <property type="molecule type" value="Genomic_DNA"/>
</dbReference>
<evidence type="ECO:0000256" key="2">
    <source>
        <dbReference type="ARBA" id="ARBA00022692"/>
    </source>
</evidence>
<feature type="compositionally biased region" description="Polar residues" evidence="6">
    <location>
        <begin position="143"/>
        <end position="159"/>
    </location>
</feature>
<evidence type="ECO:0000256" key="1">
    <source>
        <dbReference type="ARBA" id="ARBA00004141"/>
    </source>
</evidence>
<evidence type="ECO:0000259" key="8">
    <source>
        <dbReference type="Pfam" id="PF20684"/>
    </source>
</evidence>
<protein>
    <recommendedName>
        <fullName evidence="8">Rhodopsin domain-containing protein</fullName>
    </recommendedName>
</protein>
<dbReference type="AlphaFoldDB" id="A0A3D8SXY7"/>
<evidence type="ECO:0000256" key="7">
    <source>
        <dbReference type="SAM" id="Phobius"/>
    </source>
</evidence>
<feature type="domain" description="Rhodopsin" evidence="8">
    <location>
        <begin position="1"/>
        <end position="83"/>
    </location>
</feature>
<gene>
    <name evidence="9" type="ORF">BP5796_02340</name>
</gene>
<evidence type="ECO:0000256" key="6">
    <source>
        <dbReference type="SAM" id="MobiDB-lite"/>
    </source>
</evidence>
<name>A0A3D8SXY7_9HELO</name>
<sequence>MATDIMVLTLPMPMVWKLHAPRSDKMVLTAIFAFGFFMLRIKAVFGVSLTDITYSIVDSMIWSILEPGFGIVLACLPVIRPLFMQLLSKIPRKNKSNSGSSGSDNTGLSVGSGPPNKHFQLIEEHDYPLGALRPDQVKTAQRVYSTLQRDESASQTSERSPMATHGIKVDLDWEISHEVV</sequence>
<feature type="transmembrane region" description="Helical" evidence="7">
    <location>
        <begin position="62"/>
        <end position="83"/>
    </location>
</feature>
<evidence type="ECO:0000256" key="4">
    <source>
        <dbReference type="ARBA" id="ARBA00023136"/>
    </source>
</evidence>
<dbReference type="PANTHER" id="PTHR33048:SF47">
    <property type="entry name" value="INTEGRAL MEMBRANE PROTEIN-RELATED"/>
    <property type="match status" value="1"/>
</dbReference>
<comment type="caution">
    <text evidence="9">The sequence shown here is derived from an EMBL/GenBank/DDBJ whole genome shotgun (WGS) entry which is preliminary data.</text>
</comment>
<keyword evidence="3 7" id="KW-1133">Transmembrane helix</keyword>
<comment type="similarity">
    <text evidence="5">Belongs to the SAT4 family.</text>
</comment>
<evidence type="ECO:0000313" key="10">
    <source>
        <dbReference type="Proteomes" id="UP000256328"/>
    </source>
</evidence>
<keyword evidence="4 7" id="KW-0472">Membrane</keyword>
<dbReference type="InterPro" id="IPR052337">
    <property type="entry name" value="SAT4-like"/>
</dbReference>
<organism evidence="9 10">
    <name type="scientific">Coleophoma crateriformis</name>
    <dbReference type="NCBI Taxonomy" id="565419"/>
    <lineage>
        <taxon>Eukaryota</taxon>
        <taxon>Fungi</taxon>
        <taxon>Dikarya</taxon>
        <taxon>Ascomycota</taxon>
        <taxon>Pezizomycotina</taxon>
        <taxon>Leotiomycetes</taxon>
        <taxon>Helotiales</taxon>
        <taxon>Dermateaceae</taxon>
        <taxon>Coleophoma</taxon>
    </lineage>
</organism>
<evidence type="ECO:0000256" key="3">
    <source>
        <dbReference type="ARBA" id="ARBA00022989"/>
    </source>
</evidence>
<dbReference type="Pfam" id="PF20684">
    <property type="entry name" value="Fung_rhodopsin"/>
    <property type="match status" value="1"/>
</dbReference>
<accession>A0A3D8SXY7</accession>
<evidence type="ECO:0000313" key="9">
    <source>
        <dbReference type="EMBL" id="RDW91175.1"/>
    </source>
</evidence>
<comment type="subcellular location">
    <subcellularLocation>
        <location evidence="1">Membrane</location>
        <topology evidence="1">Multi-pass membrane protein</topology>
    </subcellularLocation>
</comment>